<comment type="catalytic activity">
    <reaction evidence="1 6">
        <text>7,8-dihydroneopterin = 6-hydroxymethyl-7,8-dihydropterin + glycolaldehyde</text>
        <dbReference type="Rhea" id="RHEA:10540"/>
        <dbReference type="ChEBI" id="CHEBI:17001"/>
        <dbReference type="ChEBI" id="CHEBI:17071"/>
        <dbReference type="ChEBI" id="CHEBI:44841"/>
        <dbReference type="EC" id="4.1.2.25"/>
    </reaction>
</comment>
<name>A0ABV0BIS2_9HYPH</name>
<keyword evidence="4 6" id="KW-0289">Folate biosynthesis</keyword>
<proteinExistence type="inferred from homology"/>
<evidence type="ECO:0000256" key="2">
    <source>
        <dbReference type="ARBA" id="ARBA00005013"/>
    </source>
</evidence>
<sequence length="123" mass="13543">MTDLIKVQRIAVYAFHGVMEEEAKLGQKFFISLTVEADLSKAGTTDNLDYTINYAKLTELAIHIATQQRFQLVEALAEAIATQVLDAFPLAHSIGVEIEKPSAPIQATFDTVSVTIFRKRTGS</sequence>
<gene>
    <name evidence="8" type="primary">folB</name>
    <name evidence="8" type="ORF">WJT86_03630</name>
</gene>
<evidence type="ECO:0000313" key="8">
    <source>
        <dbReference type="EMBL" id="MEN3930151.1"/>
    </source>
</evidence>
<dbReference type="Proteomes" id="UP001418637">
    <property type="component" value="Unassembled WGS sequence"/>
</dbReference>
<organism evidence="8 9">
    <name type="scientific">Hohaiivirga grylli</name>
    <dbReference type="NCBI Taxonomy" id="3133970"/>
    <lineage>
        <taxon>Bacteria</taxon>
        <taxon>Pseudomonadati</taxon>
        <taxon>Pseudomonadota</taxon>
        <taxon>Alphaproteobacteria</taxon>
        <taxon>Hyphomicrobiales</taxon>
        <taxon>Methylobacteriaceae</taxon>
        <taxon>Hohaiivirga</taxon>
    </lineage>
</organism>
<comment type="caution">
    <text evidence="8">The sequence shown here is derived from an EMBL/GenBank/DDBJ whole genome shotgun (WGS) entry which is preliminary data.</text>
</comment>
<dbReference type="PANTHER" id="PTHR42844:SF1">
    <property type="entry name" value="DIHYDRONEOPTERIN ALDOLASE 1-RELATED"/>
    <property type="match status" value="1"/>
</dbReference>
<comment type="similarity">
    <text evidence="3 6">Belongs to the DHNA family.</text>
</comment>
<dbReference type="SMART" id="SM00905">
    <property type="entry name" value="FolB"/>
    <property type="match status" value="1"/>
</dbReference>
<protein>
    <recommendedName>
        <fullName evidence="6">7,8-dihydroneopterin aldolase</fullName>
        <ecNumber evidence="6">4.1.2.25</ecNumber>
    </recommendedName>
</protein>
<evidence type="ECO:0000256" key="6">
    <source>
        <dbReference type="RuleBase" id="RU362079"/>
    </source>
</evidence>
<reference evidence="8 9" key="1">
    <citation type="submission" date="2024-04" db="EMBL/GenBank/DDBJ databases">
        <title>A novel species isolated from cricket.</title>
        <authorList>
            <person name="Wang H.-C."/>
        </authorList>
    </citation>
    <scope>NUCLEOTIDE SEQUENCE [LARGE SCALE GENOMIC DNA]</scope>
    <source>
        <strain evidence="8 9">WL0021</strain>
    </source>
</reference>
<dbReference type="Gene3D" id="3.30.1130.10">
    <property type="match status" value="1"/>
</dbReference>
<comment type="function">
    <text evidence="6">Catalyzes the conversion of 7,8-dihydroneopterin to 6-hydroxymethyl-7,8-dihydropterin.</text>
</comment>
<dbReference type="NCBIfam" id="TIGR00525">
    <property type="entry name" value="folB"/>
    <property type="match status" value="1"/>
</dbReference>
<evidence type="ECO:0000256" key="4">
    <source>
        <dbReference type="ARBA" id="ARBA00022909"/>
    </source>
</evidence>
<evidence type="ECO:0000256" key="3">
    <source>
        <dbReference type="ARBA" id="ARBA00005708"/>
    </source>
</evidence>
<dbReference type="RefSeq" id="WP_346336117.1">
    <property type="nucleotide sequence ID" value="NZ_JBBYXI010000001.1"/>
</dbReference>
<comment type="pathway">
    <text evidence="2 6">Cofactor biosynthesis; tetrahydrofolate biosynthesis; 2-amino-4-hydroxy-6-hydroxymethyl-7,8-dihydropteridine diphosphate from 7,8-dihydroneopterin triphosphate: step 3/4.</text>
</comment>
<dbReference type="PANTHER" id="PTHR42844">
    <property type="entry name" value="DIHYDRONEOPTERIN ALDOLASE 1-RELATED"/>
    <property type="match status" value="1"/>
</dbReference>
<keyword evidence="9" id="KW-1185">Reference proteome</keyword>
<dbReference type="EC" id="4.1.2.25" evidence="6"/>
<evidence type="ECO:0000256" key="1">
    <source>
        <dbReference type="ARBA" id="ARBA00001353"/>
    </source>
</evidence>
<dbReference type="SUPFAM" id="SSF55620">
    <property type="entry name" value="Tetrahydrobiopterin biosynthesis enzymes-like"/>
    <property type="match status" value="1"/>
</dbReference>
<dbReference type="Pfam" id="PF02152">
    <property type="entry name" value="FolB"/>
    <property type="match status" value="1"/>
</dbReference>
<dbReference type="CDD" id="cd00534">
    <property type="entry name" value="DHNA_DHNTPE"/>
    <property type="match status" value="1"/>
</dbReference>
<dbReference type="InterPro" id="IPR043133">
    <property type="entry name" value="GTP-CH-I_C/QueF"/>
</dbReference>
<dbReference type="GO" id="GO:0004150">
    <property type="term" value="F:dihydroneopterin aldolase activity"/>
    <property type="evidence" value="ECO:0007669"/>
    <property type="project" value="UniProtKB-EC"/>
</dbReference>
<evidence type="ECO:0000313" key="9">
    <source>
        <dbReference type="Proteomes" id="UP001418637"/>
    </source>
</evidence>
<dbReference type="InterPro" id="IPR006157">
    <property type="entry name" value="FolB_dom"/>
</dbReference>
<evidence type="ECO:0000256" key="5">
    <source>
        <dbReference type="ARBA" id="ARBA00023239"/>
    </source>
</evidence>
<dbReference type="InterPro" id="IPR006156">
    <property type="entry name" value="Dihydroneopterin_aldolase"/>
</dbReference>
<evidence type="ECO:0000259" key="7">
    <source>
        <dbReference type="SMART" id="SM00905"/>
    </source>
</evidence>
<keyword evidence="5 6" id="KW-0456">Lyase</keyword>
<feature type="domain" description="Dihydroneopterin aldolase/epimerase" evidence="7">
    <location>
        <begin position="5"/>
        <end position="118"/>
    </location>
</feature>
<dbReference type="NCBIfam" id="TIGR00526">
    <property type="entry name" value="folB_dom"/>
    <property type="match status" value="1"/>
</dbReference>
<dbReference type="EMBL" id="JBBYXI010000001">
    <property type="protein sequence ID" value="MEN3930151.1"/>
    <property type="molecule type" value="Genomic_DNA"/>
</dbReference>
<accession>A0ABV0BIS2</accession>